<feature type="coiled-coil region" evidence="1">
    <location>
        <begin position="266"/>
        <end position="293"/>
    </location>
</feature>
<feature type="compositionally biased region" description="Basic and acidic residues" evidence="2">
    <location>
        <begin position="88"/>
        <end position="99"/>
    </location>
</feature>
<evidence type="ECO:0000313" key="5">
    <source>
        <dbReference type="Proteomes" id="UP000030665"/>
    </source>
</evidence>
<feature type="region of interest" description="Disordered" evidence="2">
    <location>
        <begin position="37"/>
        <end position="99"/>
    </location>
</feature>
<keyword evidence="5" id="KW-1185">Reference proteome</keyword>
<dbReference type="OrthoDB" id="5831507at2759"/>
<keyword evidence="3" id="KW-1133">Transmembrane helix</keyword>
<organism evidence="4 5">
    <name type="scientific">Trichuris trichiura</name>
    <name type="common">Whipworm</name>
    <name type="synonym">Trichocephalus trichiurus</name>
    <dbReference type="NCBI Taxonomy" id="36087"/>
    <lineage>
        <taxon>Eukaryota</taxon>
        <taxon>Metazoa</taxon>
        <taxon>Ecdysozoa</taxon>
        <taxon>Nematoda</taxon>
        <taxon>Enoplea</taxon>
        <taxon>Dorylaimia</taxon>
        <taxon>Trichinellida</taxon>
        <taxon>Trichuridae</taxon>
        <taxon>Trichuris</taxon>
    </lineage>
</organism>
<dbReference type="EMBL" id="HG805819">
    <property type="protein sequence ID" value="CDW52310.1"/>
    <property type="molecule type" value="Genomic_DNA"/>
</dbReference>
<evidence type="ECO:0000313" key="4">
    <source>
        <dbReference type="EMBL" id="CDW52310.1"/>
    </source>
</evidence>
<feature type="transmembrane region" description="Helical" evidence="3">
    <location>
        <begin position="741"/>
        <end position="761"/>
    </location>
</feature>
<name>A0A077Z128_TRITR</name>
<feature type="coiled-coil region" evidence="1">
    <location>
        <begin position="606"/>
        <end position="633"/>
    </location>
</feature>
<accession>A0A077Z128</accession>
<dbReference type="AlphaFoldDB" id="A0A077Z128"/>
<keyword evidence="3" id="KW-0472">Membrane</keyword>
<evidence type="ECO:0000256" key="3">
    <source>
        <dbReference type="SAM" id="Phobius"/>
    </source>
</evidence>
<gene>
    <name evidence="4" type="ORF">TTRE_0000056901</name>
</gene>
<reference evidence="4" key="2">
    <citation type="submission" date="2014-03" db="EMBL/GenBank/DDBJ databases">
        <title>The whipworm genome and dual-species transcriptomics of an intimate host-pathogen interaction.</title>
        <authorList>
            <person name="Foth B.J."/>
            <person name="Tsai I.J."/>
            <person name="Reid A.J."/>
            <person name="Bancroft A.J."/>
            <person name="Nichol S."/>
            <person name="Tracey A."/>
            <person name="Holroyd N."/>
            <person name="Cotton J.A."/>
            <person name="Stanley E.J."/>
            <person name="Zarowiecki M."/>
            <person name="Liu J.Z."/>
            <person name="Huckvale T."/>
            <person name="Cooper P.J."/>
            <person name="Grencis R.K."/>
            <person name="Berriman M."/>
        </authorList>
    </citation>
    <scope>NUCLEOTIDE SEQUENCE [LARGE SCALE GENOMIC DNA]</scope>
</reference>
<protein>
    <submittedName>
        <fullName evidence="4">Uncharacterized protein</fullName>
    </submittedName>
</protein>
<keyword evidence="1" id="KW-0175">Coiled coil</keyword>
<feature type="transmembrane region" description="Helical" evidence="3">
    <location>
        <begin position="12"/>
        <end position="30"/>
    </location>
</feature>
<feature type="compositionally biased region" description="Polar residues" evidence="2">
    <location>
        <begin position="501"/>
        <end position="512"/>
    </location>
</feature>
<keyword evidence="3" id="KW-0812">Transmembrane</keyword>
<feature type="compositionally biased region" description="Basic residues" evidence="2">
    <location>
        <begin position="57"/>
        <end position="74"/>
    </location>
</feature>
<evidence type="ECO:0000256" key="1">
    <source>
        <dbReference type="SAM" id="Coils"/>
    </source>
</evidence>
<feature type="region of interest" description="Disordered" evidence="2">
    <location>
        <begin position="111"/>
        <end position="132"/>
    </location>
</feature>
<dbReference type="Proteomes" id="UP000030665">
    <property type="component" value="Unassembled WGS sequence"/>
</dbReference>
<proteinExistence type="predicted"/>
<evidence type="ECO:0000256" key="2">
    <source>
        <dbReference type="SAM" id="MobiDB-lite"/>
    </source>
</evidence>
<feature type="region of interest" description="Disordered" evidence="2">
    <location>
        <begin position="493"/>
        <end position="532"/>
    </location>
</feature>
<reference evidence="4" key="1">
    <citation type="submission" date="2014-01" db="EMBL/GenBank/DDBJ databases">
        <authorList>
            <person name="Aslett M."/>
        </authorList>
    </citation>
    <scope>NUCLEOTIDE SEQUENCE</scope>
</reference>
<sequence>MDIAQIEPSVLGLILAFTIAALFAVIFYWATKESSDKLDGIKSSSPEVRRSPVQRLRNSHFQRSKKLRKTSKKKPNGDVRKTFNVKGQEPDSSEKSLDAEVEKKAIVNDVNTKEETEDVESLEERETAEAATDSAQNIVAADDANDDIEKKGATVPSEIMHAADSLIEVLPNKVTEELLRDWMTNMTDSSSSWKTIKRRCVLVESLCLRVKQLEKMLETEKRVMADRDRRLTERWDEVRRLFKSKIDMCSAFLANEKELFRLRELVESLSLKVNRANNANQTLRKENSECTARLRQALIKQSQDSQDKINLESRCLQLEKDLQMRYEDKMHWVNELHLCEAKLTMAESRRRELELLVERVRQKLQNDAVEKDGLHQKLCDLHVLLPSSRVDKDGSEWKLIKKGVQKLVDSLSLREAEITSLKQRLKSANEIAYSKLTALSSAVTVQKDANWKEQNELPIAIPPSSLYGLSDEGRNRYNEIDFRVENGTNCARVDDSDNDVHNLNSANTSNSARDAPAPSAVESKEPMSNSNANDVTANIESISTEDVGVQTCTDFAFEAEKYEKLLERIANLHEMYHNLLTFQANTSDKNADELALVHLNDMEICMDIMSNKIAMLTDEVEHLKKRNEDLRSKNYRTMDLLRETESRFVDWANHCEETYENDKQENKRRVTNIIKAVFGNRCNGEEDLTKLLNYVKKEYDNELEKQLLVNSRYLNCLLEREVLLDNLVGSYLYKFSSMSVAAVYSVLFGFLLLPACAYNYAEGYIAERLNRSSERILEQLLLRFTDGPFPWKVGQYNTKQFFPRYNRYYWIGKRYYQFDPDSLLADRLPCEYALPVNVTVSYEDDEPVKEIVFQCRKFQQACCGEMDCCLVDETGRIYSRFTNE</sequence>